<dbReference type="HOGENOM" id="CLU_1434590_0_0_1"/>
<accession>A0A0D0CLQ7</accession>
<proteinExistence type="predicted"/>
<dbReference type="Proteomes" id="UP000053593">
    <property type="component" value="Unassembled WGS sequence"/>
</dbReference>
<evidence type="ECO:0000313" key="2">
    <source>
        <dbReference type="Proteomes" id="UP000053593"/>
    </source>
</evidence>
<reference evidence="1 2" key="1">
    <citation type="submission" date="2014-04" db="EMBL/GenBank/DDBJ databases">
        <title>Evolutionary Origins and Diversification of the Mycorrhizal Mutualists.</title>
        <authorList>
            <consortium name="DOE Joint Genome Institute"/>
            <consortium name="Mycorrhizal Genomics Consortium"/>
            <person name="Kohler A."/>
            <person name="Kuo A."/>
            <person name="Nagy L.G."/>
            <person name="Floudas D."/>
            <person name="Copeland A."/>
            <person name="Barry K.W."/>
            <person name="Cichocki N."/>
            <person name="Veneault-Fourrey C."/>
            <person name="LaButti K."/>
            <person name="Lindquist E.A."/>
            <person name="Lipzen A."/>
            <person name="Lundell T."/>
            <person name="Morin E."/>
            <person name="Murat C."/>
            <person name="Riley R."/>
            <person name="Ohm R."/>
            <person name="Sun H."/>
            <person name="Tunlid A."/>
            <person name="Henrissat B."/>
            <person name="Grigoriev I.V."/>
            <person name="Hibbett D.S."/>
            <person name="Martin F."/>
        </authorList>
    </citation>
    <scope>NUCLEOTIDE SEQUENCE [LARGE SCALE GENOMIC DNA]</scope>
    <source>
        <strain evidence="1 2">FD-317 M1</strain>
    </source>
</reference>
<evidence type="ECO:0000313" key="1">
    <source>
        <dbReference type="EMBL" id="KIK56078.1"/>
    </source>
</evidence>
<dbReference type="AlphaFoldDB" id="A0A0D0CLQ7"/>
<name>A0A0D0CLQ7_9AGAR</name>
<protein>
    <submittedName>
        <fullName evidence="1">Uncharacterized protein</fullName>
    </submittedName>
</protein>
<keyword evidence="2" id="KW-1185">Reference proteome</keyword>
<gene>
    <name evidence="1" type="ORF">GYMLUDRAFT_248075</name>
</gene>
<dbReference type="EMBL" id="KN834800">
    <property type="protein sequence ID" value="KIK56078.1"/>
    <property type="molecule type" value="Genomic_DNA"/>
</dbReference>
<organism evidence="1 2">
    <name type="scientific">Collybiopsis luxurians FD-317 M1</name>
    <dbReference type="NCBI Taxonomy" id="944289"/>
    <lineage>
        <taxon>Eukaryota</taxon>
        <taxon>Fungi</taxon>
        <taxon>Dikarya</taxon>
        <taxon>Basidiomycota</taxon>
        <taxon>Agaricomycotina</taxon>
        <taxon>Agaricomycetes</taxon>
        <taxon>Agaricomycetidae</taxon>
        <taxon>Agaricales</taxon>
        <taxon>Marasmiineae</taxon>
        <taxon>Omphalotaceae</taxon>
        <taxon>Collybiopsis</taxon>
        <taxon>Collybiopsis luxurians</taxon>
    </lineage>
</organism>
<sequence length="189" mass="20381">MYLLLIAPRSANSSDANNLRDLATRIANDLIPPITDCVGFYEAFANRQVAALSVTSTKSSLEDLAAQNAKDAVMGLSKVQAAQTKVLNFKNQAVFVDNVLNQRGNKLQLARVMPKPTQYPRNSDIKLQTVNDSVKGLVDLTVSWSSLTQEANNLAALLKIINDVPATAGALASQAKAAWDSLVANINKW</sequence>